<reference evidence="3" key="1">
    <citation type="submission" date="2022-11" db="EMBL/GenBank/DDBJ databases">
        <title>Refractory cell wall polysaccharides provide important carbon source for microbial heterotrophs in the hadal ocean.</title>
        <authorList>
            <person name="Zhu X."/>
        </authorList>
    </citation>
    <scope>NUCLEOTIDE SEQUENCE</scope>
    <source>
        <strain evidence="3">MTRN7</strain>
    </source>
</reference>
<dbReference type="Proteomes" id="UP001149142">
    <property type="component" value="Unassembled WGS sequence"/>
</dbReference>
<dbReference type="InterPro" id="IPR011979">
    <property type="entry name" value="Antitox_Xre"/>
</dbReference>
<feature type="domain" description="Antitoxin Xre-like helix-turn-helix" evidence="2">
    <location>
        <begin position="49"/>
        <end position="109"/>
    </location>
</feature>
<organism evidence="3 4">
    <name type="scientific">Mesoflavibacter profundi</name>
    <dbReference type="NCBI Taxonomy" id="2708110"/>
    <lineage>
        <taxon>Bacteria</taxon>
        <taxon>Pseudomonadati</taxon>
        <taxon>Bacteroidota</taxon>
        <taxon>Flavobacteriia</taxon>
        <taxon>Flavobacteriales</taxon>
        <taxon>Flavobacteriaceae</taxon>
        <taxon>Mesoflavibacter</taxon>
    </lineage>
</organism>
<feature type="domain" description="Antitoxin Xre/MbcA/ParS-like toxin-binding" evidence="1">
    <location>
        <begin position="116"/>
        <end position="164"/>
    </location>
</feature>
<proteinExistence type="predicted"/>
<dbReference type="InterPro" id="IPR046847">
    <property type="entry name" value="Xre-like_HTH"/>
</dbReference>
<name>A0ABT4RW34_9FLAO</name>
<sequence length="167" mass="19017">MKAYKTENTIHSLANEPEQFYNLNSKYDKMVSVLGGSLNLGQPINNELDLIDISRKGLPKSVIVTLSGLLGISMEKMSDLIHISHRTIQRKKSDDLLNVYSTEQILEIAEVISKGIEVFNSLEVFTKWLHQDIRYLNFQKPLNYLDTSFGTKMVLDILGRIEHGVYS</sequence>
<comment type="caution">
    <text evidence="3">The sequence shown here is derived from an EMBL/GenBank/DDBJ whole genome shotgun (WGS) entry which is preliminary data.</text>
</comment>
<evidence type="ECO:0000313" key="3">
    <source>
        <dbReference type="EMBL" id="MDA0175967.1"/>
    </source>
</evidence>
<evidence type="ECO:0000259" key="2">
    <source>
        <dbReference type="Pfam" id="PF20432"/>
    </source>
</evidence>
<gene>
    <name evidence="3" type="ORF">OOZ35_00510</name>
</gene>
<dbReference type="NCBIfam" id="TIGR02293">
    <property type="entry name" value="TAS_TIGR02293"/>
    <property type="match status" value="1"/>
</dbReference>
<accession>A0ABT4RW34</accession>
<dbReference type="EMBL" id="JAPFGC010000002">
    <property type="protein sequence ID" value="MDA0175967.1"/>
    <property type="molecule type" value="Genomic_DNA"/>
</dbReference>
<dbReference type="InterPro" id="IPR024467">
    <property type="entry name" value="Xre/MbcA/ParS-like_toxin-bd"/>
</dbReference>
<dbReference type="RefSeq" id="WP_270004855.1">
    <property type="nucleotide sequence ID" value="NZ_CAXQEU010000045.1"/>
</dbReference>
<keyword evidence="4" id="KW-1185">Reference proteome</keyword>
<protein>
    <submittedName>
        <fullName evidence="3">DUF2384 domain-containing protein</fullName>
    </submittedName>
</protein>
<evidence type="ECO:0000259" key="1">
    <source>
        <dbReference type="Pfam" id="PF09722"/>
    </source>
</evidence>
<dbReference type="Pfam" id="PF20432">
    <property type="entry name" value="Xre-like-HTH"/>
    <property type="match status" value="1"/>
</dbReference>
<dbReference type="Pfam" id="PF09722">
    <property type="entry name" value="Xre_MbcA_ParS_C"/>
    <property type="match status" value="1"/>
</dbReference>
<evidence type="ECO:0000313" key="4">
    <source>
        <dbReference type="Proteomes" id="UP001149142"/>
    </source>
</evidence>